<evidence type="ECO:0000313" key="1">
    <source>
        <dbReference type="EMBL" id="KKN14902.1"/>
    </source>
</evidence>
<protein>
    <submittedName>
        <fullName evidence="1">Uncharacterized protein</fullName>
    </submittedName>
</protein>
<comment type="caution">
    <text evidence="1">The sequence shown here is derived from an EMBL/GenBank/DDBJ whole genome shotgun (WGS) entry which is preliminary data.</text>
</comment>
<proteinExistence type="predicted"/>
<accession>A0A0F9NS94</accession>
<reference evidence="1" key="1">
    <citation type="journal article" date="2015" name="Nature">
        <title>Complex archaea that bridge the gap between prokaryotes and eukaryotes.</title>
        <authorList>
            <person name="Spang A."/>
            <person name="Saw J.H."/>
            <person name="Jorgensen S.L."/>
            <person name="Zaremba-Niedzwiedzka K."/>
            <person name="Martijn J."/>
            <person name="Lind A.E."/>
            <person name="van Eijk R."/>
            <person name="Schleper C."/>
            <person name="Guy L."/>
            <person name="Ettema T.J."/>
        </authorList>
    </citation>
    <scope>NUCLEOTIDE SEQUENCE</scope>
</reference>
<gene>
    <name evidence="1" type="ORF">LCGC14_0991410</name>
</gene>
<dbReference type="EMBL" id="LAZR01003770">
    <property type="protein sequence ID" value="KKN14902.1"/>
    <property type="molecule type" value="Genomic_DNA"/>
</dbReference>
<name>A0A0F9NS94_9ZZZZ</name>
<organism evidence="1">
    <name type="scientific">marine sediment metagenome</name>
    <dbReference type="NCBI Taxonomy" id="412755"/>
    <lineage>
        <taxon>unclassified sequences</taxon>
        <taxon>metagenomes</taxon>
        <taxon>ecological metagenomes</taxon>
    </lineage>
</organism>
<sequence>MLLQILDKNLREKFYKLINNKILISYSLLTKNATKKDKFRYYRE</sequence>
<dbReference type="AlphaFoldDB" id="A0A0F9NS94"/>